<dbReference type="Pfam" id="PF12644">
    <property type="entry name" value="DUF3782"/>
    <property type="match status" value="1"/>
</dbReference>
<proteinExistence type="predicted"/>
<dbReference type="PANTHER" id="PTHR34314">
    <property type="entry name" value="CRENARCHAEAL PROTEIN, PUTATIVE-RELATED"/>
    <property type="match status" value="1"/>
</dbReference>
<gene>
    <name evidence="2" type="ORF">ENM84_05285</name>
</gene>
<accession>A0A7C5XKV9</accession>
<keyword evidence="1" id="KW-0175">Coiled coil</keyword>
<evidence type="ECO:0000313" key="2">
    <source>
        <dbReference type="EMBL" id="HHP82062.1"/>
    </source>
</evidence>
<protein>
    <submittedName>
        <fullName evidence="2">DUF3782 domain-containing protein</fullName>
    </submittedName>
</protein>
<comment type="caution">
    <text evidence="2">The sequence shown here is derived from an EMBL/GenBank/DDBJ whole genome shotgun (WGS) entry which is preliminary data.</text>
</comment>
<dbReference type="InterPro" id="IPR012431">
    <property type="entry name" value="PDDEXK_10"/>
</dbReference>
<sequence>MYINISKEDRERILKAIEENKEFRYALMGLLGYKEVLDRITSLEERFTKLEERFIQLEERVVRVEEEMRENRRLLAVIAHRFGVLSEEGLRSSLKYVVEEVFGVAKVGRWVYRDDRVFVYGYPTTIEVDDVIRDKEHILIEIKSRVSKGDIAEIFKIGKLYEKVEKVKPKLVIIGGFIDEDVYDLAKNLGVEVKPAVRI</sequence>
<feature type="coiled-coil region" evidence="1">
    <location>
        <begin position="33"/>
        <end position="74"/>
    </location>
</feature>
<reference evidence="2" key="1">
    <citation type="journal article" date="2020" name="mSystems">
        <title>Genome- and Community-Level Interaction Insights into Carbon Utilization and Element Cycling Functions of Hydrothermarchaeota in Hydrothermal Sediment.</title>
        <authorList>
            <person name="Zhou Z."/>
            <person name="Liu Y."/>
            <person name="Xu W."/>
            <person name="Pan J."/>
            <person name="Luo Z.H."/>
            <person name="Li M."/>
        </authorList>
    </citation>
    <scope>NUCLEOTIDE SEQUENCE [LARGE SCALE GENOMIC DNA]</scope>
    <source>
        <strain evidence="2">SpSt-1121</strain>
    </source>
</reference>
<dbReference type="PANTHER" id="PTHR34314:SF6">
    <property type="entry name" value="DUF3782 DOMAIN-CONTAINING PROTEIN"/>
    <property type="match status" value="1"/>
</dbReference>
<dbReference type="InterPro" id="IPR024271">
    <property type="entry name" value="DUF3782"/>
</dbReference>
<dbReference type="Pfam" id="PF07788">
    <property type="entry name" value="PDDEXK_10"/>
    <property type="match status" value="1"/>
</dbReference>
<dbReference type="EMBL" id="DRZI01000223">
    <property type="protein sequence ID" value="HHP82062.1"/>
    <property type="molecule type" value="Genomic_DNA"/>
</dbReference>
<organism evidence="2">
    <name type="scientific">Ignisphaera aggregans</name>
    <dbReference type="NCBI Taxonomy" id="334771"/>
    <lineage>
        <taxon>Archaea</taxon>
        <taxon>Thermoproteota</taxon>
        <taxon>Thermoprotei</taxon>
        <taxon>Desulfurococcales</taxon>
        <taxon>Desulfurococcaceae</taxon>
        <taxon>Ignisphaera</taxon>
    </lineage>
</organism>
<name>A0A7C5XKV9_9CREN</name>
<evidence type="ECO:0000256" key="1">
    <source>
        <dbReference type="SAM" id="Coils"/>
    </source>
</evidence>
<dbReference type="AlphaFoldDB" id="A0A7C5XKV9"/>